<dbReference type="EMBL" id="CP053418">
    <property type="protein sequence ID" value="QJW85608.1"/>
    <property type="molecule type" value="Genomic_DNA"/>
</dbReference>
<reference evidence="1 2" key="2">
    <citation type="submission" date="2020-05" db="EMBL/GenBank/DDBJ databases">
        <authorList>
            <person name="Khan S.A."/>
            <person name="Jeon C.O."/>
            <person name="Chun B.H."/>
        </authorList>
    </citation>
    <scope>NUCLEOTIDE SEQUENCE [LARGE SCALE GENOMIC DNA]</scope>
    <source>
        <strain evidence="1 2">H242</strain>
    </source>
</reference>
<keyword evidence="2" id="KW-1185">Reference proteome</keyword>
<sequence length="183" mass="17528">MHYAEADGYGGLFNNSGSLAAGNGGLITITSNAGNLEILSASANGGYASSIGAGAGGKILLKATGTAEGKGNITSESLNANGGMYYLWEEAGPAGDGGLVRVTASRDIRIGTAEGYPGGVTANGGYNASLGGGAGGAGGTVSLVSTGGNITLPNKGSYIDALGGWGDQGGAGGTVVIRRPRAA</sequence>
<dbReference type="Proteomes" id="UP000500826">
    <property type="component" value="Chromosome"/>
</dbReference>
<proteinExistence type="predicted"/>
<reference evidence="1 2" key="1">
    <citation type="submission" date="2020-05" db="EMBL/GenBank/DDBJ databases">
        <title>Ramlibacter rhizophilus sp. nov., isolated from rhizosphere soil of national flower Mugunghwa from South Korea.</title>
        <authorList>
            <person name="Zheng-Fei Y."/>
            <person name="Huan T."/>
        </authorList>
    </citation>
    <scope>NUCLEOTIDE SEQUENCE [LARGE SCALE GENOMIC DNA]</scope>
    <source>
        <strain evidence="1 2">H242</strain>
    </source>
</reference>
<evidence type="ECO:0008006" key="3">
    <source>
        <dbReference type="Google" id="ProtNLM"/>
    </source>
</evidence>
<name>A0ABX6P6B0_9BURK</name>
<accession>A0ABX6P6B0</accession>
<gene>
    <name evidence="1" type="ORF">HK414_27110</name>
</gene>
<protein>
    <recommendedName>
        <fullName evidence="3">Autotransporter outer membrane beta-barrel domain-containing protein</fullName>
    </recommendedName>
</protein>
<organism evidence="1 2">
    <name type="scientific">Ramlibacter terrae</name>
    <dbReference type="NCBI Taxonomy" id="2732511"/>
    <lineage>
        <taxon>Bacteria</taxon>
        <taxon>Pseudomonadati</taxon>
        <taxon>Pseudomonadota</taxon>
        <taxon>Betaproteobacteria</taxon>
        <taxon>Burkholderiales</taxon>
        <taxon>Comamonadaceae</taxon>
        <taxon>Ramlibacter</taxon>
    </lineage>
</organism>
<evidence type="ECO:0000313" key="2">
    <source>
        <dbReference type="Proteomes" id="UP000500826"/>
    </source>
</evidence>
<evidence type="ECO:0000313" key="1">
    <source>
        <dbReference type="EMBL" id="QJW85608.1"/>
    </source>
</evidence>